<name>A0AAE0T370_9BIVA</name>
<feature type="compositionally biased region" description="Basic and acidic residues" evidence="1">
    <location>
        <begin position="157"/>
        <end position="281"/>
    </location>
</feature>
<evidence type="ECO:0000256" key="1">
    <source>
        <dbReference type="SAM" id="MobiDB-lite"/>
    </source>
</evidence>
<reference evidence="2" key="2">
    <citation type="journal article" date="2021" name="Genome Biol. Evol.">
        <title>Developing a high-quality reference genome for a parasitic bivalve with doubly uniparental inheritance (Bivalvia: Unionida).</title>
        <authorList>
            <person name="Smith C.H."/>
        </authorList>
    </citation>
    <scope>NUCLEOTIDE SEQUENCE</scope>
    <source>
        <strain evidence="2">CHS0354</strain>
        <tissue evidence="2">Mantle</tissue>
    </source>
</reference>
<feature type="region of interest" description="Disordered" evidence="1">
    <location>
        <begin position="152"/>
        <end position="281"/>
    </location>
</feature>
<proteinExistence type="predicted"/>
<dbReference type="EMBL" id="JAEAOA010001758">
    <property type="protein sequence ID" value="KAK3602524.1"/>
    <property type="molecule type" value="Genomic_DNA"/>
</dbReference>
<accession>A0AAE0T370</accession>
<keyword evidence="3" id="KW-1185">Reference proteome</keyword>
<protein>
    <submittedName>
        <fullName evidence="2">Uncharacterized protein</fullName>
    </submittedName>
</protein>
<evidence type="ECO:0000313" key="3">
    <source>
        <dbReference type="Proteomes" id="UP001195483"/>
    </source>
</evidence>
<dbReference type="AlphaFoldDB" id="A0AAE0T370"/>
<sequence length="281" mass="31650">MDNCIMIRLQKVWRLYEGVNIERPRYRRVSVREKLPAIFLIAEEISVSAVQTSSGSLDMFGLAFTGLELTIFALVAKPLRDKLVIIKLMKPVEITVSIMSKLHSNHETFSKAISDDEIDHDKFMLVPVYSTNSGIVTNQNIVIGCDTSVPRTCARSDSIEPRASDRSDTSEFRPSDKSDNSEFRPSDRSDTSEPRTSARSDSIEPRTSDRSDTIEFRPSDKSDTSEFKPSDRSDTSEPRTSARSDSIEPRASDRSDTSEFRPSDRSDTSEFRPSDRSDTSE</sequence>
<reference evidence="2" key="3">
    <citation type="submission" date="2023-05" db="EMBL/GenBank/DDBJ databases">
        <authorList>
            <person name="Smith C.H."/>
        </authorList>
    </citation>
    <scope>NUCLEOTIDE SEQUENCE</scope>
    <source>
        <strain evidence="2">CHS0354</strain>
        <tissue evidence="2">Mantle</tissue>
    </source>
</reference>
<organism evidence="2 3">
    <name type="scientific">Potamilus streckersoni</name>
    <dbReference type="NCBI Taxonomy" id="2493646"/>
    <lineage>
        <taxon>Eukaryota</taxon>
        <taxon>Metazoa</taxon>
        <taxon>Spiralia</taxon>
        <taxon>Lophotrochozoa</taxon>
        <taxon>Mollusca</taxon>
        <taxon>Bivalvia</taxon>
        <taxon>Autobranchia</taxon>
        <taxon>Heteroconchia</taxon>
        <taxon>Palaeoheterodonta</taxon>
        <taxon>Unionida</taxon>
        <taxon>Unionoidea</taxon>
        <taxon>Unionidae</taxon>
        <taxon>Ambleminae</taxon>
        <taxon>Lampsilini</taxon>
        <taxon>Potamilus</taxon>
    </lineage>
</organism>
<gene>
    <name evidence="2" type="ORF">CHS0354_029344</name>
</gene>
<comment type="caution">
    <text evidence="2">The sequence shown here is derived from an EMBL/GenBank/DDBJ whole genome shotgun (WGS) entry which is preliminary data.</text>
</comment>
<dbReference type="Proteomes" id="UP001195483">
    <property type="component" value="Unassembled WGS sequence"/>
</dbReference>
<evidence type="ECO:0000313" key="2">
    <source>
        <dbReference type="EMBL" id="KAK3602524.1"/>
    </source>
</evidence>
<reference evidence="2" key="1">
    <citation type="journal article" date="2021" name="Genome Biol. Evol.">
        <title>A High-Quality Reference Genome for a Parasitic Bivalve with Doubly Uniparental Inheritance (Bivalvia: Unionida).</title>
        <authorList>
            <person name="Smith C.H."/>
        </authorList>
    </citation>
    <scope>NUCLEOTIDE SEQUENCE</scope>
    <source>
        <strain evidence="2">CHS0354</strain>
    </source>
</reference>